<accession>A0ABQ5LP44</accession>
<dbReference type="PROSITE" id="PS01096">
    <property type="entry name" value="PPIC_PPIASE_1"/>
    <property type="match status" value="1"/>
</dbReference>
<gene>
    <name evidence="13" type="primary">surA</name>
    <name evidence="13" type="ORF">STA1M1_02870</name>
</gene>
<dbReference type="InterPro" id="IPR027304">
    <property type="entry name" value="Trigger_fact/SurA_dom_sf"/>
</dbReference>
<feature type="chain" id="PRO_5045402011" description="Parvulin-like PPIase" evidence="11">
    <location>
        <begin position="27"/>
        <end position="298"/>
    </location>
</feature>
<name>A0ABQ5LP44_9RHOB</name>
<evidence type="ECO:0000256" key="4">
    <source>
        <dbReference type="ARBA" id="ARBA00018370"/>
    </source>
</evidence>
<evidence type="ECO:0000256" key="9">
    <source>
        <dbReference type="ARBA" id="ARBA00031484"/>
    </source>
</evidence>
<keyword evidence="7 10" id="KW-0413">Isomerase</keyword>
<evidence type="ECO:0000256" key="6">
    <source>
        <dbReference type="ARBA" id="ARBA00023110"/>
    </source>
</evidence>
<proteinExistence type="inferred from homology"/>
<dbReference type="PROSITE" id="PS50198">
    <property type="entry name" value="PPIC_PPIASE_2"/>
    <property type="match status" value="1"/>
</dbReference>
<protein>
    <recommendedName>
        <fullName evidence="4">Parvulin-like PPIase</fullName>
        <ecNumber evidence="3">5.2.1.8</ecNumber>
    </recommendedName>
    <alternativeName>
        <fullName evidence="8">Peptidyl-prolyl cis-trans isomerase plp</fullName>
    </alternativeName>
    <alternativeName>
        <fullName evidence="9">Rotamase plp</fullName>
    </alternativeName>
</protein>
<dbReference type="Proteomes" id="UP001144205">
    <property type="component" value="Unassembled WGS sequence"/>
</dbReference>
<reference evidence="13" key="1">
    <citation type="journal article" date="2023" name="Int. J. Syst. Evol. Microbiol.">
        <title>Sinisalibacter aestuarii sp. nov., isolated from estuarine sediment of the Arakawa River.</title>
        <authorList>
            <person name="Arafat S.T."/>
            <person name="Hirano S."/>
            <person name="Sato A."/>
            <person name="Takeuchi K."/>
            <person name="Yasuda T."/>
            <person name="Terahara T."/>
            <person name="Hamada M."/>
            <person name="Kobayashi T."/>
        </authorList>
    </citation>
    <scope>NUCLEOTIDE SEQUENCE</scope>
    <source>
        <strain evidence="13">B-399</strain>
    </source>
</reference>
<dbReference type="EC" id="5.2.1.8" evidence="3"/>
<keyword evidence="14" id="KW-1185">Reference proteome</keyword>
<dbReference type="InterPro" id="IPR046357">
    <property type="entry name" value="PPIase_dom_sf"/>
</dbReference>
<feature type="domain" description="PpiC" evidence="12">
    <location>
        <begin position="151"/>
        <end position="240"/>
    </location>
</feature>
<evidence type="ECO:0000256" key="5">
    <source>
        <dbReference type="ARBA" id="ARBA00022729"/>
    </source>
</evidence>
<dbReference type="Gene3D" id="3.10.50.40">
    <property type="match status" value="1"/>
</dbReference>
<evidence type="ECO:0000256" key="8">
    <source>
        <dbReference type="ARBA" id="ARBA00030642"/>
    </source>
</evidence>
<comment type="catalytic activity">
    <reaction evidence="1">
        <text>[protein]-peptidylproline (omega=180) = [protein]-peptidylproline (omega=0)</text>
        <dbReference type="Rhea" id="RHEA:16237"/>
        <dbReference type="Rhea" id="RHEA-COMP:10747"/>
        <dbReference type="Rhea" id="RHEA-COMP:10748"/>
        <dbReference type="ChEBI" id="CHEBI:83833"/>
        <dbReference type="ChEBI" id="CHEBI:83834"/>
        <dbReference type="EC" id="5.2.1.8"/>
    </reaction>
</comment>
<comment type="similarity">
    <text evidence="2">Belongs to the PpiC/parvulin rotamase family.</text>
</comment>
<dbReference type="InterPro" id="IPR023058">
    <property type="entry name" value="PPIase_PpiC_CS"/>
</dbReference>
<dbReference type="Pfam" id="PF13616">
    <property type="entry name" value="Rotamase_3"/>
    <property type="match status" value="1"/>
</dbReference>
<evidence type="ECO:0000256" key="10">
    <source>
        <dbReference type="PROSITE-ProRule" id="PRU00278"/>
    </source>
</evidence>
<dbReference type="PANTHER" id="PTHR47245">
    <property type="entry name" value="PEPTIDYLPROLYL ISOMERASE"/>
    <property type="match status" value="1"/>
</dbReference>
<evidence type="ECO:0000313" key="13">
    <source>
        <dbReference type="EMBL" id="GKY86418.1"/>
    </source>
</evidence>
<evidence type="ECO:0000313" key="14">
    <source>
        <dbReference type="Proteomes" id="UP001144205"/>
    </source>
</evidence>
<evidence type="ECO:0000256" key="7">
    <source>
        <dbReference type="ARBA" id="ARBA00023235"/>
    </source>
</evidence>
<evidence type="ECO:0000256" key="2">
    <source>
        <dbReference type="ARBA" id="ARBA00007656"/>
    </source>
</evidence>
<dbReference type="RefSeq" id="WP_281840384.1">
    <property type="nucleotide sequence ID" value="NZ_BROH01000001.1"/>
</dbReference>
<evidence type="ECO:0000256" key="11">
    <source>
        <dbReference type="SAM" id="SignalP"/>
    </source>
</evidence>
<evidence type="ECO:0000259" key="12">
    <source>
        <dbReference type="PROSITE" id="PS50198"/>
    </source>
</evidence>
<sequence>MKTLALRSTLLAGAALSLFLAAPLRAQDAETTEAAPEASEYMAVDANTVLATVNGEDITVGHIVAARLALPEQYQALPNEVLLEGLIEQLIQQTVLGQAMGEMTNRAQIQLDNERRAITATEKLDSVLSEAVDDAKIQAAYDAEYANAEPTKEWNASHILVETEEEAADLIVKLEDGADFAELAQEFSTGPSGPSGGELGWFSAGMMVQPFEEAVTGMDDGAVAGPVQTQFGWHVIKLNESRMKGAPALEEVQGDIISKLENDAVEQALATLLDAATIERTDLTKVDPAVLGDPAILD</sequence>
<dbReference type="InterPro" id="IPR050245">
    <property type="entry name" value="PrsA_foldase"/>
</dbReference>
<feature type="signal peptide" evidence="11">
    <location>
        <begin position="1"/>
        <end position="26"/>
    </location>
</feature>
<keyword evidence="5 11" id="KW-0732">Signal</keyword>
<dbReference type="SUPFAM" id="SSF54534">
    <property type="entry name" value="FKBP-like"/>
    <property type="match status" value="1"/>
</dbReference>
<organism evidence="13 14">
    <name type="scientific">Sinisalibacter aestuarii</name>
    <dbReference type="NCBI Taxonomy" id="2949426"/>
    <lineage>
        <taxon>Bacteria</taxon>
        <taxon>Pseudomonadati</taxon>
        <taxon>Pseudomonadota</taxon>
        <taxon>Alphaproteobacteria</taxon>
        <taxon>Rhodobacterales</taxon>
        <taxon>Roseobacteraceae</taxon>
        <taxon>Sinisalibacter</taxon>
    </lineage>
</organism>
<evidence type="ECO:0000256" key="1">
    <source>
        <dbReference type="ARBA" id="ARBA00000971"/>
    </source>
</evidence>
<dbReference type="GO" id="GO:0016853">
    <property type="term" value="F:isomerase activity"/>
    <property type="evidence" value="ECO:0007669"/>
    <property type="project" value="UniProtKB-KW"/>
</dbReference>
<evidence type="ECO:0000256" key="3">
    <source>
        <dbReference type="ARBA" id="ARBA00013194"/>
    </source>
</evidence>
<dbReference type="SUPFAM" id="SSF109998">
    <property type="entry name" value="Triger factor/SurA peptide-binding domain-like"/>
    <property type="match status" value="1"/>
</dbReference>
<dbReference type="EMBL" id="BROH01000001">
    <property type="protein sequence ID" value="GKY86418.1"/>
    <property type="molecule type" value="Genomic_DNA"/>
</dbReference>
<dbReference type="PANTHER" id="PTHR47245:SF1">
    <property type="entry name" value="FOLDASE PROTEIN PRSA"/>
    <property type="match status" value="1"/>
</dbReference>
<dbReference type="InterPro" id="IPR000297">
    <property type="entry name" value="PPIase_PpiC"/>
</dbReference>
<comment type="caution">
    <text evidence="13">The sequence shown here is derived from an EMBL/GenBank/DDBJ whole genome shotgun (WGS) entry which is preliminary data.</text>
</comment>
<keyword evidence="6 10" id="KW-0697">Rotamase</keyword>